<evidence type="ECO:0000313" key="2">
    <source>
        <dbReference type="Proteomes" id="UP000024635"/>
    </source>
</evidence>
<dbReference type="EMBL" id="JARK01001354">
    <property type="protein sequence ID" value="EYC21903.1"/>
    <property type="molecule type" value="Genomic_DNA"/>
</dbReference>
<evidence type="ECO:0000313" key="1">
    <source>
        <dbReference type="EMBL" id="EYC21903.1"/>
    </source>
</evidence>
<dbReference type="AlphaFoldDB" id="A0A016V596"/>
<protein>
    <submittedName>
        <fullName evidence="1">Uncharacterized protein</fullName>
    </submittedName>
</protein>
<organism evidence="1 2">
    <name type="scientific">Ancylostoma ceylanicum</name>
    <dbReference type="NCBI Taxonomy" id="53326"/>
    <lineage>
        <taxon>Eukaryota</taxon>
        <taxon>Metazoa</taxon>
        <taxon>Ecdysozoa</taxon>
        <taxon>Nematoda</taxon>
        <taxon>Chromadorea</taxon>
        <taxon>Rhabditida</taxon>
        <taxon>Rhabditina</taxon>
        <taxon>Rhabditomorpha</taxon>
        <taxon>Strongyloidea</taxon>
        <taxon>Ancylostomatidae</taxon>
        <taxon>Ancylostomatinae</taxon>
        <taxon>Ancylostoma</taxon>
    </lineage>
</organism>
<dbReference type="Proteomes" id="UP000024635">
    <property type="component" value="Unassembled WGS sequence"/>
</dbReference>
<gene>
    <name evidence="1" type="primary">Acey_s0018.g3597</name>
    <name evidence="1" type="ORF">Y032_0018g3597</name>
</gene>
<comment type="caution">
    <text evidence="1">The sequence shown here is derived from an EMBL/GenBank/DDBJ whole genome shotgun (WGS) entry which is preliminary data.</text>
</comment>
<accession>A0A016V596</accession>
<keyword evidence="2" id="KW-1185">Reference proteome</keyword>
<proteinExistence type="predicted"/>
<name>A0A016V596_9BILA</name>
<sequence>MKATLTVFGKKIRRRLWSQAKEWNIETRDARISKGMLSMILCEWMYVRGRCSTQLRVCMSHERCIFINQGKLAHSTVRLIVAAFSALSKRGECTCEAMSEELTEYYEIH</sequence>
<reference evidence="2" key="1">
    <citation type="journal article" date="2015" name="Nat. Genet.">
        <title>The genome and transcriptome of the zoonotic hookworm Ancylostoma ceylanicum identify infection-specific gene families.</title>
        <authorList>
            <person name="Schwarz E.M."/>
            <person name="Hu Y."/>
            <person name="Antoshechkin I."/>
            <person name="Miller M.M."/>
            <person name="Sternberg P.W."/>
            <person name="Aroian R.V."/>
        </authorList>
    </citation>
    <scope>NUCLEOTIDE SEQUENCE</scope>
    <source>
        <strain evidence="2">HY135</strain>
    </source>
</reference>